<dbReference type="Proteomes" id="UP000261245">
    <property type="component" value="Unassembled WGS sequence"/>
</dbReference>
<name>A0A3E4SHW0_9BACT</name>
<dbReference type="Proteomes" id="UP000283872">
    <property type="component" value="Unassembled WGS sequence"/>
</dbReference>
<evidence type="ECO:0000256" key="1">
    <source>
        <dbReference type="SAM" id="MobiDB-lite"/>
    </source>
</evidence>
<evidence type="ECO:0000313" key="9">
    <source>
        <dbReference type="EMBL" id="RGS16049.1"/>
    </source>
</evidence>
<comment type="caution">
    <text evidence="9">The sequence shown here is derived from an EMBL/GenBank/DDBJ whole genome shotgun (WGS) entry which is preliminary data.</text>
</comment>
<reference evidence="3" key="3">
    <citation type="submission" date="2022-07" db="EMBL/GenBank/DDBJ databases">
        <title>Prevotella copri.</title>
        <authorList>
            <person name="Yang C."/>
        </authorList>
    </citation>
    <scope>NUCLEOTIDE SEQUENCE</scope>
    <source>
        <strain evidence="5">HF1476</strain>
        <strain evidence="4">HF1805</strain>
        <strain evidence="3">HF88</strain>
    </source>
</reference>
<evidence type="ECO:0000313" key="8">
    <source>
        <dbReference type="EMBL" id="RGN09258.1"/>
    </source>
</evidence>
<dbReference type="EMBL" id="QRVA01000014">
    <property type="protein sequence ID" value="RGS16049.1"/>
    <property type="molecule type" value="Genomic_DNA"/>
</dbReference>
<dbReference type="EMBL" id="QSAQ01000006">
    <property type="protein sequence ID" value="RGW69857.1"/>
    <property type="molecule type" value="Genomic_DNA"/>
</dbReference>
<dbReference type="EMBL" id="JANDWN010000015">
    <property type="protein sequence ID" value="MCP9599733.1"/>
    <property type="molecule type" value="Genomic_DNA"/>
</dbReference>
<evidence type="ECO:0000313" key="6">
    <source>
        <dbReference type="EMBL" id="MCW4093409.1"/>
    </source>
</evidence>
<evidence type="ECO:0000313" key="19">
    <source>
        <dbReference type="Proteomes" id="UP000285236"/>
    </source>
</evidence>
<dbReference type="EMBL" id="QRNB01000011">
    <property type="protein sequence ID" value="RHK11919.1"/>
    <property type="molecule type" value="Genomic_DNA"/>
</dbReference>
<reference evidence="15 16" key="1">
    <citation type="submission" date="2018-08" db="EMBL/GenBank/DDBJ databases">
        <title>A genome reference for cultivated species of the human gut microbiota.</title>
        <authorList>
            <person name="Zou Y."/>
            <person name="Xue W."/>
            <person name="Luo G."/>
        </authorList>
    </citation>
    <scope>NUCLEOTIDE SEQUENCE [LARGE SCALE GENOMIC DNA]</scope>
    <source>
        <strain evidence="11 20">AF11-14</strain>
        <strain evidence="10 19">AF15-25</strain>
        <strain evidence="9 17">AF24-12</strain>
        <strain evidence="14 21">AF46-2NS</strain>
        <strain evidence="13 22">AM22-1</strain>
        <strain evidence="12 18">AM42-23AC</strain>
        <strain evidence="8 16">OM06-11</strain>
        <strain evidence="7 15">TF06-40</strain>
    </source>
</reference>
<dbReference type="EMBL" id="QSFW01000018">
    <property type="protein sequence ID" value="RHA85802.1"/>
    <property type="molecule type" value="Genomic_DNA"/>
</dbReference>
<evidence type="ECO:0000313" key="10">
    <source>
        <dbReference type="EMBL" id="RGU97120.1"/>
    </source>
</evidence>
<evidence type="ECO:0000313" key="13">
    <source>
        <dbReference type="EMBL" id="RHG67429.1"/>
    </source>
</evidence>
<evidence type="ECO:0000313" key="5">
    <source>
        <dbReference type="EMBL" id="MCP9599733.1"/>
    </source>
</evidence>
<sequence>MKLDQEIFNVLLAAGAKGLKVEKIARHVYNSCNSIFTPLNYKDVHSYVTQYLTRCAKDPQSLIEKGKGYGVYHVNFDSKAVQQLMLNFSSSVLENSNEEESKADDSAPQSLFDENMF</sequence>
<organism evidence="9 17">
    <name type="scientific">Segatella copri</name>
    <dbReference type="NCBI Taxonomy" id="165179"/>
    <lineage>
        <taxon>Bacteria</taxon>
        <taxon>Pseudomonadati</taxon>
        <taxon>Bacteroidota</taxon>
        <taxon>Bacteroidia</taxon>
        <taxon>Bacteroidales</taxon>
        <taxon>Prevotellaceae</taxon>
        <taxon>Segatella</taxon>
    </lineage>
</organism>
<evidence type="ECO:0000313" key="2">
    <source>
        <dbReference type="EMBL" id="MCE4122148.1"/>
    </source>
</evidence>
<dbReference type="Proteomes" id="UP000286211">
    <property type="component" value="Unassembled WGS sequence"/>
</dbReference>
<evidence type="ECO:0000313" key="18">
    <source>
        <dbReference type="Proteomes" id="UP000284990"/>
    </source>
</evidence>
<evidence type="ECO:0000313" key="20">
    <source>
        <dbReference type="Proteomes" id="UP000286077"/>
    </source>
</evidence>
<dbReference type="Proteomes" id="UP001209074">
    <property type="component" value="Unassembled WGS sequence"/>
</dbReference>
<dbReference type="EMBL" id="JANDXR010000012">
    <property type="protein sequence ID" value="MCP9501935.1"/>
    <property type="molecule type" value="Genomic_DNA"/>
</dbReference>
<protein>
    <submittedName>
        <fullName evidence="9">Uncharacterized protein</fullName>
    </submittedName>
</protein>
<dbReference type="EMBL" id="JAPDUS010000011">
    <property type="protein sequence ID" value="MCW4093409.1"/>
    <property type="molecule type" value="Genomic_DNA"/>
</dbReference>
<reference evidence="6" key="4">
    <citation type="submission" date="2022-11" db="EMBL/GenBank/DDBJ databases">
        <title>Genomic repertoires linked with pathogenic potency of arthritogenic Prevotella copri isolated from the gut of rheumatoid arthritis patients.</title>
        <authorList>
            <person name="Nii T."/>
            <person name="Maeda Y."/>
            <person name="Motooka D."/>
            <person name="Naito M."/>
            <person name="Matsumoto Y."/>
            <person name="Ogawa T."/>
            <person name="Oguro-Igashira E."/>
            <person name="Kishikawa T."/>
            <person name="Yamashita M."/>
            <person name="Koizumi S."/>
            <person name="Kurakawa T."/>
            <person name="Okumura R."/>
            <person name="Kayama H."/>
            <person name="Murakami M."/>
            <person name="Sakaguchi T."/>
            <person name="Das B."/>
            <person name="Nakamura S."/>
            <person name="Okada Y."/>
            <person name="Kumanogoh A."/>
            <person name="Takeda K."/>
        </authorList>
    </citation>
    <scope>NUCLEOTIDE SEQUENCE</scope>
    <source>
        <strain evidence="6">N016-13</strain>
    </source>
</reference>
<evidence type="ECO:0000313" key="21">
    <source>
        <dbReference type="Proteomes" id="UP000286211"/>
    </source>
</evidence>
<dbReference type="Proteomes" id="UP001205506">
    <property type="component" value="Unassembled WGS sequence"/>
</dbReference>
<dbReference type="RefSeq" id="WP_117586753.1">
    <property type="nucleotide sequence ID" value="NZ_CATKVS010000001.1"/>
</dbReference>
<dbReference type="EMBL" id="QSSA01000013">
    <property type="protein sequence ID" value="RGL60558.1"/>
    <property type="molecule type" value="Genomic_DNA"/>
</dbReference>
<dbReference type="EMBL" id="JAJTVO010000011">
    <property type="protein sequence ID" value="MCE4122148.1"/>
    <property type="molecule type" value="Genomic_DNA"/>
</dbReference>
<dbReference type="Proteomes" id="UP000286077">
    <property type="component" value="Unassembled WGS sequence"/>
</dbReference>
<feature type="region of interest" description="Disordered" evidence="1">
    <location>
        <begin position="96"/>
        <end position="117"/>
    </location>
</feature>
<gene>
    <name evidence="14" type="ORF">DW079_03335</name>
    <name evidence="13" type="ORF">DW250_04400</name>
    <name evidence="12" type="ORF">DW916_09455</name>
    <name evidence="11" type="ORF">DWV60_03770</name>
    <name evidence="10" type="ORF">DWW35_07465</name>
    <name evidence="9" type="ORF">DWY11_07195</name>
    <name evidence="8" type="ORF">DXB80_07955</name>
    <name evidence="7" type="ORF">DXC61_07190</name>
    <name evidence="2" type="ORF">LYY06_07690</name>
    <name evidence="5" type="ORF">NNC55_07165</name>
    <name evidence="4" type="ORF">NNC68_06455</name>
    <name evidence="3" type="ORF">NND11_10325</name>
    <name evidence="6" type="ORF">ONT05_07535</name>
</gene>
<dbReference type="AlphaFoldDB" id="A0A3E4SHW0"/>
<evidence type="ECO:0000313" key="14">
    <source>
        <dbReference type="EMBL" id="RHK11919.1"/>
    </source>
</evidence>
<dbReference type="EMBL" id="QSUC01000017">
    <property type="protein sequence ID" value="RGN09258.1"/>
    <property type="molecule type" value="Genomic_DNA"/>
</dbReference>
<evidence type="ECO:0000313" key="7">
    <source>
        <dbReference type="EMBL" id="RGL60558.1"/>
    </source>
</evidence>
<dbReference type="Proteomes" id="UP001200307">
    <property type="component" value="Unassembled WGS sequence"/>
</dbReference>
<dbReference type="EMBL" id="JANDWU010000009">
    <property type="protein sequence ID" value="MCP9549117.1"/>
    <property type="molecule type" value="Genomic_DNA"/>
</dbReference>
<evidence type="ECO:0000313" key="3">
    <source>
        <dbReference type="EMBL" id="MCP9501935.1"/>
    </source>
</evidence>
<evidence type="ECO:0000313" key="11">
    <source>
        <dbReference type="EMBL" id="RGW69857.1"/>
    </source>
</evidence>
<evidence type="ECO:0000313" key="15">
    <source>
        <dbReference type="Proteomes" id="UP000261187"/>
    </source>
</evidence>
<dbReference type="Proteomes" id="UP000261187">
    <property type="component" value="Unassembled WGS sequence"/>
</dbReference>
<evidence type="ECO:0000313" key="22">
    <source>
        <dbReference type="Proteomes" id="UP000286501"/>
    </source>
</evidence>
<evidence type="ECO:0000313" key="17">
    <source>
        <dbReference type="Proteomes" id="UP000283872"/>
    </source>
</evidence>
<evidence type="ECO:0000313" key="12">
    <source>
        <dbReference type="EMBL" id="RHA85802.1"/>
    </source>
</evidence>
<evidence type="ECO:0000313" key="16">
    <source>
        <dbReference type="Proteomes" id="UP000261245"/>
    </source>
</evidence>
<dbReference type="EMBL" id="QRYP01000016">
    <property type="protein sequence ID" value="RGU97120.1"/>
    <property type="molecule type" value="Genomic_DNA"/>
</dbReference>
<reference evidence="2" key="2">
    <citation type="submission" date="2021-12" db="EMBL/GenBank/DDBJ databases">
        <authorList>
            <person name="Lv X."/>
        </authorList>
    </citation>
    <scope>NUCLEOTIDE SEQUENCE</scope>
    <source>
        <strain evidence="2">HF2106</strain>
    </source>
</reference>
<accession>A0A3E4SHW0</accession>
<evidence type="ECO:0000313" key="4">
    <source>
        <dbReference type="EMBL" id="MCP9549117.1"/>
    </source>
</evidence>
<dbReference type="Proteomes" id="UP000285236">
    <property type="component" value="Unassembled WGS sequence"/>
</dbReference>
<dbReference type="Proteomes" id="UP001204486">
    <property type="component" value="Unassembled WGS sequence"/>
</dbReference>
<dbReference type="Proteomes" id="UP000284990">
    <property type="component" value="Unassembled WGS sequence"/>
</dbReference>
<dbReference type="Proteomes" id="UP000286501">
    <property type="component" value="Unassembled WGS sequence"/>
</dbReference>
<dbReference type="Proteomes" id="UP001206014">
    <property type="component" value="Unassembled WGS sequence"/>
</dbReference>
<dbReference type="EMBL" id="QRIN01000013">
    <property type="protein sequence ID" value="RHG67429.1"/>
    <property type="molecule type" value="Genomic_DNA"/>
</dbReference>
<proteinExistence type="predicted"/>